<gene>
    <name evidence="6" type="ORF">KL86CLO1_13120</name>
</gene>
<evidence type="ECO:0000256" key="3">
    <source>
        <dbReference type="ARBA" id="ARBA00023027"/>
    </source>
</evidence>
<dbReference type="InterPro" id="IPR056798">
    <property type="entry name" value="ADH_Fe_C"/>
</dbReference>
<proteinExistence type="inferred from homology"/>
<dbReference type="InterPro" id="IPR039697">
    <property type="entry name" value="Alcohol_dehydrogenase_Fe"/>
</dbReference>
<evidence type="ECO:0000256" key="1">
    <source>
        <dbReference type="ARBA" id="ARBA00007358"/>
    </source>
</evidence>
<dbReference type="Pfam" id="PF00465">
    <property type="entry name" value="Fe-ADH"/>
    <property type="match status" value="1"/>
</dbReference>
<evidence type="ECO:0000313" key="6">
    <source>
        <dbReference type="EMBL" id="SBW10982.1"/>
    </source>
</evidence>
<reference evidence="6" key="1">
    <citation type="submission" date="2016-04" db="EMBL/GenBank/DDBJ databases">
        <authorList>
            <person name="Evans L.H."/>
            <person name="Alamgir A."/>
            <person name="Owens N."/>
            <person name="Weber N.D."/>
            <person name="Virtaneva K."/>
            <person name="Barbian K."/>
            <person name="Babar A."/>
            <person name="Rosenke K."/>
        </authorList>
    </citation>
    <scope>NUCLEOTIDE SEQUENCE</scope>
    <source>
        <strain evidence="6">86</strain>
    </source>
</reference>
<dbReference type="Gene3D" id="3.40.50.1970">
    <property type="match status" value="1"/>
</dbReference>
<dbReference type="GO" id="GO:0004022">
    <property type="term" value="F:alcohol dehydrogenase (NAD+) activity"/>
    <property type="evidence" value="ECO:0007669"/>
    <property type="project" value="TreeGrafter"/>
</dbReference>
<sequence length="386" mass="41467">MDMKNYTLRVPETVISGVGCISELPGLIQAAGKENIAVFADGGALRSGAIDGTLEELKRSCARVTVVNDVPPEPEDGQVREIFDRVKGCGAELIVAIGGGSVMDTAKMISVMMTNSDYYDDLTDQSKILHRGAPLLVAPTSAGTGAEATPNAIVLIPEKKLKVGVVHPFFLPTTVLLDPMLTKSLPQPVTAATGLDAFCHCIETYISRKTNPFAQTFALQGLKLISENLRRAYADGSDMEARGNMLLAAFYGGVAITSSSTVAVHALSYPLGGSFRIPHGVSNAILLPFVMEYNMDAIPQYVVPIAQAMGIDTQGLSAEETGKEIVKAIFALTSDMKIPNSLKEFGVREEDLEFLTESASNVHRLLDQNPKDMSLDDIRSVYRQLL</sequence>
<dbReference type="InterPro" id="IPR018211">
    <property type="entry name" value="ADH_Fe_CS"/>
</dbReference>
<dbReference type="SUPFAM" id="SSF56796">
    <property type="entry name" value="Dehydroquinate synthase-like"/>
    <property type="match status" value="1"/>
</dbReference>
<dbReference type="CDD" id="cd08551">
    <property type="entry name" value="Fe-ADH"/>
    <property type="match status" value="1"/>
</dbReference>
<dbReference type="FunFam" id="1.20.1090.10:FF:000001">
    <property type="entry name" value="Aldehyde-alcohol dehydrogenase"/>
    <property type="match status" value="1"/>
</dbReference>
<keyword evidence="3" id="KW-0520">NAD</keyword>
<dbReference type="Gene3D" id="1.20.1090.10">
    <property type="entry name" value="Dehydroquinate synthase-like - alpha domain"/>
    <property type="match status" value="1"/>
</dbReference>
<dbReference type="AlphaFoldDB" id="A0A212KH62"/>
<dbReference type="PROSITE" id="PS00913">
    <property type="entry name" value="ADH_IRON_1"/>
    <property type="match status" value="1"/>
</dbReference>
<dbReference type="FunFam" id="3.40.50.1970:FF:000003">
    <property type="entry name" value="Alcohol dehydrogenase, iron-containing"/>
    <property type="match status" value="1"/>
</dbReference>
<dbReference type="PANTHER" id="PTHR11496:SF102">
    <property type="entry name" value="ALCOHOL DEHYDROGENASE 4"/>
    <property type="match status" value="1"/>
</dbReference>
<dbReference type="PANTHER" id="PTHR11496">
    <property type="entry name" value="ALCOHOL DEHYDROGENASE"/>
    <property type="match status" value="1"/>
</dbReference>
<dbReference type="EMBL" id="FLUN01000001">
    <property type="protein sequence ID" value="SBW10982.1"/>
    <property type="molecule type" value="Genomic_DNA"/>
</dbReference>
<evidence type="ECO:0000259" key="5">
    <source>
        <dbReference type="Pfam" id="PF25137"/>
    </source>
</evidence>
<keyword evidence="2" id="KW-0560">Oxidoreductase</keyword>
<dbReference type="Pfam" id="PF25137">
    <property type="entry name" value="ADH_Fe_C"/>
    <property type="match status" value="1"/>
</dbReference>
<name>A0A212KH62_9FIRM</name>
<dbReference type="InterPro" id="IPR001670">
    <property type="entry name" value="ADH_Fe/GldA"/>
</dbReference>
<feature type="domain" description="Alcohol dehydrogenase iron-type/glycerol dehydrogenase GldA" evidence="4">
    <location>
        <begin position="11"/>
        <end position="179"/>
    </location>
</feature>
<organism evidence="6">
    <name type="scientific">uncultured Eubacteriales bacterium</name>
    <dbReference type="NCBI Taxonomy" id="172733"/>
    <lineage>
        <taxon>Bacteria</taxon>
        <taxon>Bacillati</taxon>
        <taxon>Bacillota</taxon>
        <taxon>Clostridia</taxon>
        <taxon>Eubacteriales</taxon>
        <taxon>environmental samples</taxon>
    </lineage>
</organism>
<feature type="domain" description="Fe-containing alcohol dehydrogenase-like C-terminal" evidence="5">
    <location>
        <begin position="190"/>
        <end position="385"/>
    </location>
</feature>
<accession>A0A212KH62</accession>
<protein>
    <submittedName>
        <fullName evidence="6">Iron-containing alcohol dehydrogenase</fullName>
    </submittedName>
</protein>
<comment type="similarity">
    <text evidence="1">Belongs to the iron-containing alcohol dehydrogenase family.</text>
</comment>
<evidence type="ECO:0000259" key="4">
    <source>
        <dbReference type="Pfam" id="PF00465"/>
    </source>
</evidence>
<dbReference type="GO" id="GO:0046872">
    <property type="term" value="F:metal ion binding"/>
    <property type="evidence" value="ECO:0007669"/>
    <property type="project" value="InterPro"/>
</dbReference>
<evidence type="ECO:0000256" key="2">
    <source>
        <dbReference type="ARBA" id="ARBA00023002"/>
    </source>
</evidence>